<dbReference type="Proteomes" id="UP000823941">
    <property type="component" value="Chromosome 15"/>
</dbReference>
<feature type="signal peptide" evidence="1">
    <location>
        <begin position="1"/>
        <end position="20"/>
    </location>
</feature>
<dbReference type="EMBL" id="JAHIBW010000015">
    <property type="protein sequence ID" value="KAG7304026.1"/>
    <property type="molecule type" value="Genomic_DNA"/>
</dbReference>
<accession>A0ABQ7QFN1</accession>
<evidence type="ECO:0000313" key="2">
    <source>
        <dbReference type="EMBL" id="KAG7304026.1"/>
    </source>
</evidence>
<feature type="chain" id="PRO_5045867876" evidence="1">
    <location>
        <begin position="21"/>
        <end position="256"/>
    </location>
</feature>
<keyword evidence="3" id="KW-1185">Reference proteome</keyword>
<comment type="caution">
    <text evidence="2">The sequence shown here is derived from an EMBL/GenBank/DDBJ whole genome shotgun (WGS) entry which is preliminary data.</text>
</comment>
<reference evidence="2 3" key="1">
    <citation type="submission" date="2021-06" db="EMBL/GenBank/DDBJ databases">
        <title>A haploid diamondback moth (Plutella xylostella L.) genome assembly resolves 31 chromosomes and identifies a diamide resistance mutation.</title>
        <authorList>
            <person name="Ward C.M."/>
            <person name="Perry K.D."/>
            <person name="Baker G."/>
            <person name="Powis K."/>
            <person name="Heckel D.G."/>
            <person name="Baxter S.W."/>
        </authorList>
    </citation>
    <scope>NUCLEOTIDE SEQUENCE [LARGE SCALE GENOMIC DNA]</scope>
    <source>
        <strain evidence="2 3">LV</strain>
        <tissue evidence="2">Single pupa</tissue>
    </source>
</reference>
<evidence type="ECO:0000313" key="3">
    <source>
        <dbReference type="Proteomes" id="UP000823941"/>
    </source>
</evidence>
<proteinExistence type="predicted"/>
<evidence type="ECO:0000256" key="1">
    <source>
        <dbReference type="SAM" id="SignalP"/>
    </source>
</evidence>
<organism evidence="2 3">
    <name type="scientific">Plutella xylostella</name>
    <name type="common">Diamondback moth</name>
    <name type="synonym">Plutella maculipennis</name>
    <dbReference type="NCBI Taxonomy" id="51655"/>
    <lineage>
        <taxon>Eukaryota</taxon>
        <taxon>Metazoa</taxon>
        <taxon>Ecdysozoa</taxon>
        <taxon>Arthropoda</taxon>
        <taxon>Hexapoda</taxon>
        <taxon>Insecta</taxon>
        <taxon>Pterygota</taxon>
        <taxon>Neoptera</taxon>
        <taxon>Endopterygota</taxon>
        <taxon>Lepidoptera</taxon>
        <taxon>Glossata</taxon>
        <taxon>Ditrysia</taxon>
        <taxon>Yponomeutoidea</taxon>
        <taxon>Plutellidae</taxon>
        <taxon>Plutella</taxon>
    </lineage>
</organism>
<sequence>MGSFQLAISVLALAITLTAGDKEKHKHDSVCQEFSRGVSFTDAQALGSWRLLDYRAQGGRRGGAEGPCLQFATVTPELLLTKRSVCQEFSLGVSFTDAQALGSWRLLDYRAQGGRPGGAEGHCLQFTAVTPEERQSLSDRIGQYVENLSWGNLTLKMQVPCEGQAGNASVRSYYLERLGGDGAYRTLQVPPPSAKLDLAEFHRYPMRFKPVEAQYLALMDCHEKVVFLLGRDQPGGELEERLRKAISAYWPEEATD</sequence>
<protein>
    <submittedName>
        <fullName evidence="2">Uncharacterized protein</fullName>
    </submittedName>
</protein>
<name>A0ABQ7QFN1_PLUXY</name>
<gene>
    <name evidence="2" type="ORF">JYU34_010950</name>
</gene>
<keyword evidence="1" id="KW-0732">Signal</keyword>